<evidence type="ECO:0000313" key="1">
    <source>
        <dbReference type="EMBL" id="AHW98269.1"/>
    </source>
</evidence>
<reference evidence="1" key="1">
    <citation type="journal article" date="2014" name="J. Virol.">
        <title>Brown planthopper nudivirus DNA integrated in its host genome.</title>
        <authorList>
            <person name="Cheng R.L."/>
            <person name="Xi Y."/>
            <person name="Lou Y.H."/>
            <person name="Wang Z."/>
            <person name="Xu J.Y."/>
            <person name="Xu H.J."/>
            <person name="Zhang C.X."/>
        </authorList>
    </citation>
    <scope>NUCLEOTIDE SEQUENCE</scope>
    <source>
        <strain evidence="1">Hangzhou</strain>
    </source>
</reference>
<name>X5GF20_9VIRU</name>
<protein>
    <submittedName>
        <fullName evidence="1">PIF-4</fullName>
    </submittedName>
</protein>
<sequence>MEMWCNLLLMLFILVASIALCFVHNINKRTKINTILDKASIESEFNATIFQIYDRSTPKQCDRLIRIRPFDWYVWAVCGELYILNPEGVTQCGPGSTPAIQVFAEQFAEKCLSLNYDSILNPYIRLPAKHIDYSIGDTKTFTILSALNILVKKWITFNTEQFDLTQGRARKRWSVGEITSSMMLDSMKNSRYSKSQLAN</sequence>
<proteinExistence type="predicted"/>
<dbReference type="EMBL" id="KJ566551">
    <property type="protein sequence ID" value="AHW98269.1"/>
    <property type="molecule type" value="Genomic_DNA"/>
</dbReference>
<reference evidence="1" key="2">
    <citation type="submission" date="2014-03" db="EMBL/GenBank/DDBJ databases">
        <authorList>
            <person name="Cheng R."/>
            <person name="Zhang C.-X."/>
        </authorList>
    </citation>
    <scope>NUCLEOTIDE SEQUENCE</scope>
    <source>
        <strain evidence="1">Hangzhou</strain>
    </source>
</reference>
<organism evidence="1">
    <name type="scientific">Nilaparvata lugens endogenous nudivirus</name>
    <dbReference type="NCBI Taxonomy" id="1487700"/>
    <lineage>
        <taxon>Viruses</taxon>
        <taxon>Viruses incertae sedis</taxon>
        <taxon>Naldaviricetes</taxon>
        <taxon>Lefavirales</taxon>
        <taxon>Nudiviridae</taxon>
    </lineage>
</organism>
<accession>X5GF20</accession>